<dbReference type="PANTHER" id="PTHR47779">
    <property type="entry name" value="SYNTHASE (CCG-9), PUTATIVE (AFU_ORTHOLOGUE AFUA_3G12100)-RELATED"/>
    <property type="match status" value="1"/>
</dbReference>
<evidence type="ECO:0000256" key="3">
    <source>
        <dbReference type="ARBA" id="ARBA00022526"/>
    </source>
</evidence>
<comment type="caution">
    <text evidence="9">The sequence shown here is derived from an EMBL/GenBank/DDBJ whole genome shotgun (WGS) entry which is preliminary data.</text>
</comment>
<dbReference type="PANTHER" id="PTHR47779:SF1">
    <property type="entry name" value="SYNTHASE (CCG-9), PUTATIVE (AFU_ORTHOLOGUE AFUA_3G12100)-RELATED"/>
    <property type="match status" value="1"/>
</dbReference>
<evidence type="ECO:0000259" key="7">
    <source>
        <dbReference type="Pfam" id="PF00534"/>
    </source>
</evidence>
<dbReference type="SUPFAM" id="SSF53756">
    <property type="entry name" value="UDP-Glycosyltransferase/glycogen phosphorylase"/>
    <property type="match status" value="1"/>
</dbReference>
<keyword evidence="5 9" id="KW-0808">Transferase</keyword>
<gene>
    <name evidence="9" type="ORF">COT92_01660</name>
</gene>
<evidence type="ECO:0000313" key="10">
    <source>
        <dbReference type="Proteomes" id="UP000230922"/>
    </source>
</evidence>
<dbReference type="InterPro" id="IPR052078">
    <property type="entry name" value="Trehalose_Metab_GTase"/>
</dbReference>
<evidence type="ECO:0000256" key="2">
    <source>
        <dbReference type="ARBA" id="ARBA00011738"/>
    </source>
</evidence>
<accession>A0A2H0VB49</accession>
<dbReference type="GO" id="GO:0016757">
    <property type="term" value="F:glycosyltransferase activity"/>
    <property type="evidence" value="ECO:0007669"/>
    <property type="project" value="UniProtKB-KW"/>
</dbReference>
<proteinExistence type="inferred from homology"/>
<dbReference type="GO" id="GO:0006006">
    <property type="term" value="P:glucose metabolic process"/>
    <property type="evidence" value="ECO:0007669"/>
    <property type="project" value="UniProtKB-KW"/>
</dbReference>
<evidence type="ECO:0000256" key="4">
    <source>
        <dbReference type="ARBA" id="ARBA00022676"/>
    </source>
</evidence>
<dbReference type="Gene3D" id="3.40.50.2000">
    <property type="entry name" value="Glycogen Phosphorylase B"/>
    <property type="match status" value="2"/>
</dbReference>
<reference evidence="10" key="1">
    <citation type="submission" date="2017-09" db="EMBL/GenBank/DDBJ databases">
        <title>Depth-based differentiation of microbial function through sediment-hosted aquifers and enrichment of novel symbionts in the deep terrestrial subsurface.</title>
        <authorList>
            <person name="Probst A.J."/>
            <person name="Ladd B."/>
            <person name="Jarett J.K."/>
            <person name="Geller-Mcgrath D.E."/>
            <person name="Sieber C.M.K."/>
            <person name="Emerson J.B."/>
            <person name="Anantharaman K."/>
            <person name="Thomas B.C."/>
            <person name="Malmstrom R."/>
            <person name="Stieglmeier M."/>
            <person name="Klingl A."/>
            <person name="Woyke T."/>
            <person name="Ryan C.M."/>
            <person name="Banfield J.F."/>
        </authorList>
    </citation>
    <scope>NUCLEOTIDE SEQUENCE [LARGE SCALE GENOMIC DNA]</scope>
</reference>
<dbReference type="AlphaFoldDB" id="A0A2H0VB49"/>
<comment type="similarity">
    <text evidence="1">Belongs to the glycosyltransferase group 1 family. Glycosyltransferase 4 subfamily.</text>
</comment>
<dbReference type="InterPro" id="IPR049438">
    <property type="entry name" value="TreT_GT1"/>
</dbReference>
<organism evidence="9 10">
    <name type="scientific">Candidatus Doudnabacteria bacterium CG10_big_fil_rev_8_21_14_0_10_42_18</name>
    <dbReference type="NCBI Taxonomy" id="1974552"/>
    <lineage>
        <taxon>Bacteria</taxon>
        <taxon>Candidatus Doudnaibacteriota</taxon>
    </lineage>
</organism>
<name>A0A2H0VB49_9BACT</name>
<keyword evidence="4" id="KW-0328">Glycosyltransferase</keyword>
<keyword evidence="3" id="KW-0313">Glucose metabolism</keyword>
<evidence type="ECO:0000259" key="8">
    <source>
        <dbReference type="Pfam" id="PF21269"/>
    </source>
</evidence>
<evidence type="ECO:0000313" key="9">
    <source>
        <dbReference type="EMBL" id="PIR96322.1"/>
    </source>
</evidence>
<dbReference type="InterPro" id="IPR001296">
    <property type="entry name" value="Glyco_trans_1"/>
</dbReference>
<dbReference type="Pfam" id="PF00534">
    <property type="entry name" value="Glycos_transf_1"/>
    <property type="match status" value="1"/>
</dbReference>
<keyword evidence="6" id="KW-0119">Carbohydrate metabolism</keyword>
<dbReference type="Pfam" id="PF21269">
    <property type="entry name" value="TreT_GT1"/>
    <property type="match status" value="1"/>
</dbReference>
<feature type="domain" description="Glycosyl transferase family 1" evidence="7">
    <location>
        <begin position="224"/>
        <end position="397"/>
    </location>
</feature>
<evidence type="ECO:0000256" key="6">
    <source>
        <dbReference type="ARBA" id="ARBA00023277"/>
    </source>
</evidence>
<comment type="subunit">
    <text evidence="2">Homodimer.</text>
</comment>
<dbReference type="Proteomes" id="UP000230922">
    <property type="component" value="Unassembled WGS sequence"/>
</dbReference>
<dbReference type="EMBL" id="PFAK01000027">
    <property type="protein sequence ID" value="PIR96322.1"/>
    <property type="molecule type" value="Genomic_DNA"/>
</dbReference>
<evidence type="ECO:0000256" key="5">
    <source>
        <dbReference type="ARBA" id="ARBA00022679"/>
    </source>
</evidence>
<feature type="domain" description="Trehalose synthase N-terminal" evidence="8">
    <location>
        <begin position="42"/>
        <end position="187"/>
    </location>
</feature>
<evidence type="ECO:0000256" key="1">
    <source>
        <dbReference type="ARBA" id="ARBA00009481"/>
    </source>
</evidence>
<sequence length="421" mass="47001">MRNFTEILLKPRPIAPYRAIDSHSVGRIKKLAKKLKGRSIIHVNSAFKGGGVAELLKSQIPLEKGLGLNSRWLVLRAPANFFEVTKKIHNLFQGQPGILTDKEKRTYLKFLTRAGSELSGIFKQSKNSAMFVIHDPQPLPLVEYLPDHAAVISRLHIDISGPNRLILDFLRPFINKANRIVVSNKAFRLKGVASGKTLVSYPAIDPFIQKNNLLSSRAAGYVLKKLGVDTSRPIIAQVSRFDRWKDPLGVLQAYYLAKKHFPNLQLILVGSLRVEDDPEAREIYLQIKRQIFADSDVFLITEKSLSKADPDRVVNAVQSGVDIVIQKSLREGFGLTVTEAMWKGKPVIGGNALGIKAQIKNNKEGLVVKNPEDCARGIVKLLRHPVLAKQLGKNARQTAKKKFLMNRLLEDFLKLYAGLSS</sequence>
<protein>
    <submittedName>
        <fullName evidence="9">Glycosyl transferase family 1</fullName>
    </submittedName>
</protein>